<dbReference type="OrthoDB" id="78091at2157"/>
<evidence type="ECO:0000313" key="2">
    <source>
        <dbReference type="Proteomes" id="UP000705823"/>
    </source>
</evidence>
<evidence type="ECO:0000313" key="1">
    <source>
        <dbReference type="EMBL" id="TQQ79187.1"/>
    </source>
</evidence>
<gene>
    <name evidence="1" type="ORF">EGH24_12410</name>
</gene>
<dbReference type="Proteomes" id="UP000705823">
    <property type="component" value="Unassembled WGS sequence"/>
</dbReference>
<reference evidence="1" key="1">
    <citation type="submission" date="2019-02" db="EMBL/GenBank/DDBJ databases">
        <title>Halonotius sp. a new haloarchaeum isolated from saline soil.</title>
        <authorList>
            <person name="Duran-Viseras A."/>
            <person name="Sanchez-Porro C."/>
            <person name="Ventosa A."/>
        </authorList>
    </citation>
    <scope>NUCLEOTIDE SEQUENCE</scope>
    <source>
        <strain evidence="1">F15B</strain>
    </source>
</reference>
<proteinExistence type="predicted"/>
<keyword evidence="2" id="KW-1185">Reference proteome</keyword>
<sequence>MSDKTSHQELIEQIAGDFNTYLKKGVRFGSILGDSEPTLEIHDIDTLLKIYFLLATEDDFQEIGPTAPSTSVREFLDTLSEELETLPTGTARESSFTRHIEGRVDWNETQKKRLRRNPADSTHYEVQTYQESYSDDSNLVLKSLLDEIKTILDGPLSYAVDQPDKYDWIGEWGRSTAETFQEDIMDNIHVQRIDTDEIGITERMLKKAGRSRHQIYRDAAELLGYLRRLLRYDIHTTEVHRLLQILFIAPDDDDTKTLFELYWVFRVLDWFSDPTFNLITAGTNTVAEWEADGKTYRMLHNSSGSDAVSFRLTNEDLESEAEATAEMVPFGYLRRRMAVMENKRDIATQAFDTKSQLRQWQGRPDLLLEEHEGDELTGVLIGEVKYTNKRSTAVGGLEELLEYLYLGQGDNEYLMSDSGSSLNWVHGGLFVDESTGVSGTYDSVTVLETNENIPESLFGS</sequence>
<protein>
    <submittedName>
        <fullName evidence="1">Uncharacterized protein</fullName>
    </submittedName>
</protein>
<dbReference type="EMBL" id="RKLU01000006">
    <property type="protein sequence ID" value="TQQ79187.1"/>
    <property type="molecule type" value="Genomic_DNA"/>
</dbReference>
<accession>A0A8J8PAM4</accession>
<organism evidence="1 2">
    <name type="scientific">Halonotius terrestris</name>
    <dbReference type="NCBI Taxonomy" id="2487750"/>
    <lineage>
        <taxon>Archaea</taxon>
        <taxon>Methanobacteriati</taxon>
        <taxon>Methanobacteriota</taxon>
        <taxon>Stenosarchaea group</taxon>
        <taxon>Halobacteria</taxon>
        <taxon>Halobacteriales</taxon>
        <taxon>Haloferacaceae</taxon>
        <taxon>Halonotius</taxon>
    </lineage>
</organism>
<dbReference type="RefSeq" id="WP_142980456.1">
    <property type="nucleotide sequence ID" value="NZ_RKLU01000006.1"/>
</dbReference>
<name>A0A8J8PAM4_9EURY</name>
<dbReference type="AlphaFoldDB" id="A0A8J8PAM4"/>
<comment type="caution">
    <text evidence="1">The sequence shown here is derived from an EMBL/GenBank/DDBJ whole genome shotgun (WGS) entry which is preliminary data.</text>
</comment>